<accession>A0A9Q3H9A0</accession>
<sequence>MAKLKSYLHISPVSSQNSWTLPELLFERLLPYLGSPQTFMHCGPGRTWIKNFQSNPTQKLFFDGVFITDQNDPSSSQKPNLTLMFFACYPNILFIIESFSKQNFKIKIPKEHDGNSPSQFELFTPTSPNSKSTTPLYLVVIFLSFKKKIVQLPSGSDLPMIPLPIP</sequence>
<keyword evidence="2" id="KW-1185">Reference proteome</keyword>
<dbReference type="Proteomes" id="UP000765509">
    <property type="component" value="Unassembled WGS sequence"/>
</dbReference>
<proteinExistence type="predicted"/>
<dbReference type="EMBL" id="AVOT02012220">
    <property type="protein sequence ID" value="MBW0493765.1"/>
    <property type="molecule type" value="Genomic_DNA"/>
</dbReference>
<evidence type="ECO:0000313" key="1">
    <source>
        <dbReference type="EMBL" id="MBW0493765.1"/>
    </source>
</evidence>
<dbReference type="AlphaFoldDB" id="A0A9Q3H9A0"/>
<evidence type="ECO:0000313" key="2">
    <source>
        <dbReference type="Proteomes" id="UP000765509"/>
    </source>
</evidence>
<gene>
    <name evidence="1" type="ORF">O181_033480</name>
</gene>
<comment type="caution">
    <text evidence="1">The sequence shown here is derived from an EMBL/GenBank/DDBJ whole genome shotgun (WGS) entry which is preliminary data.</text>
</comment>
<name>A0A9Q3H9A0_9BASI</name>
<protein>
    <submittedName>
        <fullName evidence="1">Uncharacterized protein</fullName>
    </submittedName>
</protein>
<organism evidence="1 2">
    <name type="scientific">Austropuccinia psidii MF-1</name>
    <dbReference type="NCBI Taxonomy" id="1389203"/>
    <lineage>
        <taxon>Eukaryota</taxon>
        <taxon>Fungi</taxon>
        <taxon>Dikarya</taxon>
        <taxon>Basidiomycota</taxon>
        <taxon>Pucciniomycotina</taxon>
        <taxon>Pucciniomycetes</taxon>
        <taxon>Pucciniales</taxon>
        <taxon>Sphaerophragmiaceae</taxon>
        <taxon>Austropuccinia</taxon>
    </lineage>
</organism>
<reference evidence="1" key="1">
    <citation type="submission" date="2021-03" db="EMBL/GenBank/DDBJ databases">
        <title>Draft genome sequence of rust myrtle Austropuccinia psidii MF-1, a brazilian biotype.</title>
        <authorList>
            <person name="Quecine M.C."/>
            <person name="Pachon D.M.R."/>
            <person name="Bonatelli M.L."/>
            <person name="Correr F.H."/>
            <person name="Franceschini L.M."/>
            <person name="Leite T.F."/>
            <person name="Margarido G.R.A."/>
            <person name="Almeida C.A."/>
            <person name="Ferrarezi J.A."/>
            <person name="Labate C.A."/>
        </authorList>
    </citation>
    <scope>NUCLEOTIDE SEQUENCE</scope>
    <source>
        <strain evidence="1">MF-1</strain>
    </source>
</reference>